<dbReference type="PRINTS" id="PR00407">
    <property type="entry name" value="EUMOPTERIN"/>
</dbReference>
<dbReference type="Gene3D" id="3.90.420.10">
    <property type="entry name" value="Oxidoreductase, molybdopterin-binding domain"/>
    <property type="match status" value="1"/>
</dbReference>
<evidence type="ECO:0000313" key="8">
    <source>
        <dbReference type="Proteomes" id="UP000703269"/>
    </source>
</evidence>
<evidence type="ECO:0000313" key="7">
    <source>
        <dbReference type="EMBL" id="GJE99903.1"/>
    </source>
</evidence>
<dbReference type="GO" id="GO:0020037">
    <property type="term" value="F:heme binding"/>
    <property type="evidence" value="ECO:0007669"/>
    <property type="project" value="TreeGrafter"/>
</dbReference>
<protein>
    <submittedName>
        <fullName evidence="7">Molybdopterin binding oxidoreductase-like protein</fullName>
    </submittedName>
</protein>
<comment type="cofactor">
    <cofactor evidence="1">
        <name>Mo-molybdopterin</name>
        <dbReference type="ChEBI" id="CHEBI:71302"/>
    </cofactor>
</comment>
<dbReference type="InterPro" id="IPR008335">
    <property type="entry name" value="Mopterin_OxRdtase_euk"/>
</dbReference>
<dbReference type="InterPro" id="IPR005066">
    <property type="entry name" value="MoCF_OxRdtse_dimer"/>
</dbReference>
<dbReference type="InterPro" id="IPR014756">
    <property type="entry name" value="Ig_E-set"/>
</dbReference>
<keyword evidence="3" id="KW-0479">Metal-binding</keyword>
<dbReference type="InterPro" id="IPR036374">
    <property type="entry name" value="OxRdtase_Mopterin-bd_sf"/>
</dbReference>
<organism evidence="7 8">
    <name type="scientific">Phanerochaete sordida</name>
    <dbReference type="NCBI Taxonomy" id="48140"/>
    <lineage>
        <taxon>Eukaryota</taxon>
        <taxon>Fungi</taxon>
        <taxon>Dikarya</taxon>
        <taxon>Basidiomycota</taxon>
        <taxon>Agaricomycotina</taxon>
        <taxon>Agaricomycetes</taxon>
        <taxon>Polyporales</taxon>
        <taxon>Phanerochaetaceae</taxon>
        <taxon>Phanerochaete</taxon>
    </lineage>
</organism>
<dbReference type="GO" id="GO:0008482">
    <property type="term" value="F:sulfite oxidase activity"/>
    <property type="evidence" value="ECO:0007669"/>
    <property type="project" value="TreeGrafter"/>
</dbReference>
<name>A0A9P3GQB8_9APHY</name>
<dbReference type="EMBL" id="BPQB01000125">
    <property type="protein sequence ID" value="GJE99903.1"/>
    <property type="molecule type" value="Genomic_DNA"/>
</dbReference>
<evidence type="ECO:0000256" key="3">
    <source>
        <dbReference type="ARBA" id="ARBA00022723"/>
    </source>
</evidence>
<dbReference type="FunFam" id="3.90.420.10:FF:000002">
    <property type="entry name" value="sulfite oxidase, mitochondrial"/>
    <property type="match status" value="1"/>
</dbReference>
<dbReference type="SUPFAM" id="SSF81296">
    <property type="entry name" value="E set domains"/>
    <property type="match status" value="1"/>
</dbReference>
<evidence type="ECO:0000256" key="2">
    <source>
        <dbReference type="ARBA" id="ARBA00022505"/>
    </source>
</evidence>
<dbReference type="Pfam" id="PF00174">
    <property type="entry name" value="Oxidored_molyb"/>
    <property type="match status" value="1"/>
</dbReference>
<evidence type="ECO:0000256" key="4">
    <source>
        <dbReference type="ARBA" id="ARBA00023002"/>
    </source>
</evidence>
<gene>
    <name evidence="7" type="ORF">PsYK624_161780</name>
</gene>
<dbReference type="PANTHER" id="PTHR19372">
    <property type="entry name" value="SULFITE REDUCTASE"/>
    <property type="match status" value="1"/>
</dbReference>
<dbReference type="GO" id="GO:0005739">
    <property type="term" value="C:mitochondrion"/>
    <property type="evidence" value="ECO:0007669"/>
    <property type="project" value="TreeGrafter"/>
</dbReference>
<dbReference type="Pfam" id="PF03404">
    <property type="entry name" value="Mo-co_dimer"/>
    <property type="match status" value="1"/>
</dbReference>
<evidence type="ECO:0000256" key="1">
    <source>
        <dbReference type="ARBA" id="ARBA00001924"/>
    </source>
</evidence>
<dbReference type="Gene3D" id="2.60.40.650">
    <property type="match status" value="1"/>
</dbReference>
<dbReference type="SUPFAM" id="SSF56524">
    <property type="entry name" value="Oxidoreductase molybdopterin-binding domain"/>
    <property type="match status" value="1"/>
</dbReference>
<feature type="domain" description="Oxidoreductase molybdopterin-binding" evidence="5">
    <location>
        <begin position="41"/>
        <end position="222"/>
    </location>
</feature>
<dbReference type="PANTHER" id="PTHR19372:SF7">
    <property type="entry name" value="SULFITE OXIDASE, MITOCHONDRIAL"/>
    <property type="match status" value="1"/>
</dbReference>
<accession>A0A9P3GQB8</accession>
<dbReference type="GO" id="GO:0030151">
    <property type="term" value="F:molybdenum ion binding"/>
    <property type="evidence" value="ECO:0007669"/>
    <property type="project" value="InterPro"/>
</dbReference>
<dbReference type="OrthoDB" id="10051395at2759"/>
<dbReference type="GO" id="GO:0043546">
    <property type="term" value="F:molybdopterin cofactor binding"/>
    <property type="evidence" value="ECO:0007669"/>
    <property type="project" value="TreeGrafter"/>
</dbReference>
<proteinExistence type="predicted"/>
<keyword evidence="2" id="KW-0500">Molybdenum</keyword>
<dbReference type="InterPro" id="IPR000572">
    <property type="entry name" value="OxRdtase_Mopterin-bd_dom"/>
</dbReference>
<comment type="caution">
    <text evidence="7">The sequence shown here is derived from an EMBL/GenBank/DDBJ whole genome shotgun (WGS) entry which is preliminary data.</text>
</comment>
<dbReference type="GO" id="GO:0006790">
    <property type="term" value="P:sulfur compound metabolic process"/>
    <property type="evidence" value="ECO:0007669"/>
    <property type="project" value="TreeGrafter"/>
</dbReference>
<evidence type="ECO:0000259" key="6">
    <source>
        <dbReference type="Pfam" id="PF03404"/>
    </source>
</evidence>
<reference evidence="7 8" key="1">
    <citation type="submission" date="2021-08" db="EMBL/GenBank/DDBJ databases">
        <title>Draft Genome Sequence of Phanerochaete sordida strain YK-624.</title>
        <authorList>
            <person name="Mori T."/>
            <person name="Dohra H."/>
            <person name="Suzuki T."/>
            <person name="Kawagishi H."/>
            <person name="Hirai H."/>
        </authorList>
    </citation>
    <scope>NUCLEOTIDE SEQUENCE [LARGE SCALE GENOMIC DNA]</scope>
    <source>
        <strain evidence="7 8">YK-624</strain>
    </source>
</reference>
<evidence type="ECO:0000259" key="5">
    <source>
        <dbReference type="Pfam" id="PF00174"/>
    </source>
</evidence>
<sequence>MAETQEGRIVHQRSPLNAEPPLQELVAHPLTPEELVYARNHGPIEHLDAATFKLKVDGLVEREAEYTLEEIQNAFPKAEVVAALQCAGNRRGAMQDKKDKPVEGVLWGQGTIANVRWGGVRLRDLLRTAGVRMPQGQGAMYACFASHVTACEQDDWFGASIPLEKALSEDGDALLAYEMNGKPLKPEHGFPFRVVIPGYSGARWVKWVDQVTVSHRESDNFYQQRDYKVLPPEVQTREQAEHFWSKVPPILANPLNSVVASADAFGGHLTVKGYAVSGPAGQVARVCVSVDDGASWQPAQITYQEGRWSWTLWEATVRLPGGEAACHGTVYSRAEDMSGHVQPKDTDWNLRGVVYHGYGEMRF</sequence>
<dbReference type="Proteomes" id="UP000703269">
    <property type="component" value="Unassembled WGS sequence"/>
</dbReference>
<keyword evidence="4" id="KW-0560">Oxidoreductase</keyword>
<dbReference type="AlphaFoldDB" id="A0A9P3GQB8"/>
<keyword evidence="8" id="KW-1185">Reference proteome</keyword>
<feature type="domain" description="Moybdenum cofactor oxidoreductase dimerisation" evidence="6">
    <location>
        <begin position="252"/>
        <end position="354"/>
    </location>
</feature>